<keyword evidence="14" id="KW-1185">Reference proteome</keyword>
<evidence type="ECO:0000256" key="10">
    <source>
        <dbReference type="ARBA" id="ARBA00023329"/>
    </source>
</evidence>
<evidence type="ECO:0000256" key="1">
    <source>
        <dbReference type="ARBA" id="ARBA00004146"/>
    </source>
</evidence>
<feature type="transmembrane region" description="Helical" evidence="11">
    <location>
        <begin position="20"/>
        <end position="46"/>
    </location>
</feature>
<keyword evidence="7 11" id="KW-1133">Transmembrane helix</keyword>
<protein>
    <recommendedName>
        <fullName evidence="12">Cation efflux protein transmembrane domain-containing protein</fullName>
    </recommendedName>
</protein>
<dbReference type="InterPro" id="IPR026765">
    <property type="entry name" value="Tmem163"/>
</dbReference>
<evidence type="ECO:0000256" key="5">
    <source>
        <dbReference type="ARBA" id="ARBA00022753"/>
    </source>
</evidence>
<dbReference type="InterPro" id="IPR058533">
    <property type="entry name" value="Cation_efflux_TM"/>
</dbReference>
<name>M5GEM7_DACPD</name>
<comment type="subcellular location">
    <subcellularLocation>
        <location evidence="2">Cytoplasmic vesicle</location>
        <location evidence="2">Secretory vesicle</location>
        <location evidence="2">Synaptic vesicle membrane</location>
        <topology evidence="2">Multi-pass membrane protein</topology>
    </subcellularLocation>
    <subcellularLocation>
        <location evidence="1">Early endosome membrane</location>
    </subcellularLocation>
</comment>
<dbReference type="Gene3D" id="1.20.1510.10">
    <property type="entry name" value="Cation efflux protein transmembrane domain"/>
    <property type="match status" value="1"/>
</dbReference>
<evidence type="ECO:0000256" key="7">
    <source>
        <dbReference type="ARBA" id="ARBA00022989"/>
    </source>
</evidence>
<dbReference type="GeneID" id="63685093"/>
<evidence type="ECO:0000256" key="11">
    <source>
        <dbReference type="SAM" id="Phobius"/>
    </source>
</evidence>
<feature type="domain" description="Cation efflux protein transmembrane" evidence="12">
    <location>
        <begin position="16"/>
        <end position="139"/>
    </location>
</feature>
<dbReference type="SUPFAM" id="SSF161111">
    <property type="entry name" value="Cation efflux protein transmembrane domain-like"/>
    <property type="match status" value="1"/>
</dbReference>
<accession>M5GEM7</accession>
<dbReference type="GO" id="GO:0008324">
    <property type="term" value="F:monoatomic cation transmembrane transporter activity"/>
    <property type="evidence" value="ECO:0007669"/>
    <property type="project" value="InterPro"/>
</dbReference>
<dbReference type="HOGENOM" id="CLU_055677_0_0_1"/>
<keyword evidence="10" id="KW-0968">Cytoplasmic vesicle</keyword>
<keyword evidence="4 11" id="KW-0812">Transmembrane</keyword>
<dbReference type="GO" id="GO:0030003">
    <property type="term" value="P:intracellular monoatomic cation homeostasis"/>
    <property type="evidence" value="ECO:0007669"/>
    <property type="project" value="UniProtKB-ARBA"/>
</dbReference>
<dbReference type="InterPro" id="IPR027469">
    <property type="entry name" value="Cation_efflux_TMD_sf"/>
</dbReference>
<dbReference type="EMBL" id="JH795860">
    <property type="protein sequence ID" value="EJU03403.1"/>
    <property type="molecule type" value="Genomic_DNA"/>
</dbReference>
<evidence type="ECO:0000256" key="4">
    <source>
        <dbReference type="ARBA" id="ARBA00022692"/>
    </source>
</evidence>
<evidence type="ECO:0000259" key="12">
    <source>
        <dbReference type="Pfam" id="PF01545"/>
    </source>
</evidence>
<keyword evidence="5" id="KW-0967">Endosome</keyword>
<dbReference type="PANTHER" id="PTHR31937:SF2">
    <property type="entry name" value="TRANSMEMBRANE PROTEIN 163"/>
    <property type="match status" value="1"/>
</dbReference>
<evidence type="ECO:0000313" key="13">
    <source>
        <dbReference type="EMBL" id="EJU03403.1"/>
    </source>
</evidence>
<keyword evidence="8" id="KW-0770">Synapse</keyword>
<evidence type="ECO:0000256" key="2">
    <source>
        <dbReference type="ARBA" id="ARBA00004644"/>
    </source>
</evidence>
<keyword evidence="6" id="KW-0862">Zinc</keyword>
<dbReference type="OrthoDB" id="5980560at2759"/>
<reference evidence="13 14" key="1">
    <citation type="journal article" date="2012" name="Science">
        <title>The Paleozoic origin of enzymatic lignin decomposition reconstructed from 31 fungal genomes.</title>
        <authorList>
            <person name="Floudas D."/>
            <person name="Binder M."/>
            <person name="Riley R."/>
            <person name="Barry K."/>
            <person name="Blanchette R.A."/>
            <person name="Henrissat B."/>
            <person name="Martinez A.T."/>
            <person name="Otillar R."/>
            <person name="Spatafora J.W."/>
            <person name="Yadav J.S."/>
            <person name="Aerts A."/>
            <person name="Benoit I."/>
            <person name="Boyd A."/>
            <person name="Carlson A."/>
            <person name="Copeland A."/>
            <person name="Coutinho P.M."/>
            <person name="de Vries R.P."/>
            <person name="Ferreira P."/>
            <person name="Findley K."/>
            <person name="Foster B."/>
            <person name="Gaskell J."/>
            <person name="Glotzer D."/>
            <person name="Gorecki P."/>
            <person name="Heitman J."/>
            <person name="Hesse C."/>
            <person name="Hori C."/>
            <person name="Igarashi K."/>
            <person name="Jurgens J.A."/>
            <person name="Kallen N."/>
            <person name="Kersten P."/>
            <person name="Kohler A."/>
            <person name="Kuees U."/>
            <person name="Kumar T.K.A."/>
            <person name="Kuo A."/>
            <person name="LaButti K."/>
            <person name="Larrondo L.F."/>
            <person name="Lindquist E."/>
            <person name="Ling A."/>
            <person name="Lombard V."/>
            <person name="Lucas S."/>
            <person name="Lundell T."/>
            <person name="Martin R."/>
            <person name="McLaughlin D.J."/>
            <person name="Morgenstern I."/>
            <person name="Morin E."/>
            <person name="Murat C."/>
            <person name="Nagy L.G."/>
            <person name="Nolan M."/>
            <person name="Ohm R.A."/>
            <person name="Patyshakuliyeva A."/>
            <person name="Rokas A."/>
            <person name="Ruiz-Duenas F.J."/>
            <person name="Sabat G."/>
            <person name="Salamov A."/>
            <person name="Samejima M."/>
            <person name="Schmutz J."/>
            <person name="Slot J.C."/>
            <person name="St John F."/>
            <person name="Stenlid J."/>
            <person name="Sun H."/>
            <person name="Sun S."/>
            <person name="Syed K."/>
            <person name="Tsang A."/>
            <person name="Wiebenga A."/>
            <person name="Young D."/>
            <person name="Pisabarro A."/>
            <person name="Eastwood D.C."/>
            <person name="Martin F."/>
            <person name="Cullen D."/>
            <person name="Grigoriev I.V."/>
            <person name="Hibbett D.S."/>
        </authorList>
    </citation>
    <scope>NUCLEOTIDE SEQUENCE [LARGE SCALE GENOMIC DNA]</scope>
    <source>
        <strain evidence="13 14">DJM-731 SS1</strain>
    </source>
</reference>
<comment type="similarity">
    <text evidence="3">Belongs to the TMEM163 family.</text>
</comment>
<dbReference type="GO" id="GO:0098771">
    <property type="term" value="P:inorganic ion homeostasis"/>
    <property type="evidence" value="ECO:0007669"/>
    <property type="project" value="UniProtKB-ARBA"/>
</dbReference>
<dbReference type="GO" id="GO:0031901">
    <property type="term" value="C:early endosome membrane"/>
    <property type="evidence" value="ECO:0007669"/>
    <property type="project" value="UniProtKB-SubCell"/>
</dbReference>
<dbReference type="Pfam" id="PF01545">
    <property type="entry name" value="Cation_efflux"/>
    <property type="match status" value="1"/>
</dbReference>
<dbReference type="RefSeq" id="XP_040630297.1">
    <property type="nucleotide sequence ID" value="XM_040770031.1"/>
</dbReference>
<sequence>MPGEERRDELDPRSLRLERIGTLTIGILLLLLALATEASAIAFLALRSHPDASNASLIISVSALVLMVLIWLPKRYLARALNSSTMAGEATCSLSCIQITVVLFVGSLIYRLWEGGWWVDSATSLVLGLLFGREGWGMVSWARGEQFDGGCCRDCAPPRLEGGRREGEMSEQYRDICDCCEKREECRTSKACRCGDCSTQHVQDEGCCHSEARPTDKCCTRELRSGRRPAQARSCGTCKENEQRDSC</sequence>
<dbReference type="Proteomes" id="UP000030653">
    <property type="component" value="Unassembled WGS sequence"/>
</dbReference>
<evidence type="ECO:0000256" key="3">
    <source>
        <dbReference type="ARBA" id="ARBA00008731"/>
    </source>
</evidence>
<dbReference type="AlphaFoldDB" id="M5GEM7"/>
<evidence type="ECO:0000256" key="9">
    <source>
        <dbReference type="ARBA" id="ARBA00023136"/>
    </source>
</evidence>
<evidence type="ECO:0000256" key="8">
    <source>
        <dbReference type="ARBA" id="ARBA00023018"/>
    </source>
</evidence>
<proteinExistence type="inferred from homology"/>
<feature type="transmembrane region" description="Helical" evidence="11">
    <location>
        <begin position="52"/>
        <end position="72"/>
    </location>
</feature>
<dbReference type="PANTHER" id="PTHR31937">
    <property type="entry name" value="TRANSMEMBRANE PROTEIN 163"/>
    <property type="match status" value="1"/>
</dbReference>
<keyword evidence="9 11" id="KW-0472">Membrane</keyword>
<gene>
    <name evidence="13" type="ORF">DACRYDRAFT_115560</name>
</gene>
<organism evidence="13 14">
    <name type="scientific">Dacryopinax primogenitus (strain DJM 731)</name>
    <name type="common">Brown rot fungus</name>
    <dbReference type="NCBI Taxonomy" id="1858805"/>
    <lineage>
        <taxon>Eukaryota</taxon>
        <taxon>Fungi</taxon>
        <taxon>Dikarya</taxon>
        <taxon>Basidiomycota</taxon>
        <taxon>Agaricomycotina</taxon>
        <taxon>Dacrymycetes</taxon>
        <taxon>Dacrymycetales</taxon>
        <taxon>Dacrymycetaceae</taxon>
        <taxon>Dacryopinax</taxon>
    </lineage>
</organism>
<evidence type="ECO:0000313" key="14">
    <source>
        <dbReference type="Proteomes" id="UP000030653"/>
    </source>
</evidence>
<evidence type="ECO:0000256" key="6">
    <source>
        <dbReference type="ARBA" id="ARBA00022833"/>
    </source>
</evidence>